<dbReference type="SUPFAM" id="SSF53850">
    <property type="entry name" value="Periplasmic binding protein-like II"/>
    <property type="match status" value="1"/>
</dbReference>
<sequence>MITKKRASSLLALALFSSVALTACGGNDKGNASSPSASPTDSAAATASASPSSSDASPSAADAEPVKLKLAIWDAKADLEYWTEKAKDYTKLKPNVTVELEKVPDNNGQYLKVRLAANDLPDLFFLKPRDFQVYKSALLPLDELEATKNNKYPTKIDGQVLGLPLVSFSEFVYFHPSIFKELNLEVPKTLPEFMALLAKIKENGKYTPLSLGAKDSWTLYPLAEFGPHMLSGDVNYLANLAKNKEPFGAGSTFDQTAKLIQEIADKKYAGPDALSLSYDQSTQQFETGKSAMIALGQWYYASYMEKVKNDDDLGAFPLPFRSTESEKLMSMTMSDMNVGISKDSKHPDEAKAFLEWMLTGDAYQAYINKVQQFSTVNGIESDLPFFRKWTQQYPFEPFVYDGTDAGYAKVKGAAQYDPALTGQDVFSGKSIEKIEKDLNAKWKKAVESNP</sequence>
<evidence type="ECO:0000256" key="2">
    <source>
        <dbReference type="ARBA" id="ARBA00022729"/>
    </source>
</evidence>
<keyword evidence="1" id="KW-1003">Cell membrane</keyword>
<evidence type="ECO:0000313" key="9">
    <source>
        <dbReference type="Proteomes" id="UP000547209"/>
    </source>
</evidence>
<dbReference type="Gene3D" id="3.40.190.10">
    <property type="entry name" value="Periplasmic binding protein-like II"/>
    <property type="match status" value="2"/>
</dbReference>
<dbReference type="Proteomes" id="UP000547209">
    <property type="component" value="Unassembled WGS sequence"/>
</dbReference>
<dbReference type="AlphaFoldDB" id="A0A7X0RPZ3"/>
<evidence type="ECO:0000256" key="1">
    <source>
        <dbReference type="ARBA" id="ARBA00022475"/>
    </source>
</evidence>
<dbReference type="InterPro" id="IPR006059">
    <property type="entry name" value="SBP"/>
</dbReference>
<keyword evidence="4" id="KW-0564">Palmitate</keyword>
<feature type="region of interest" description="Disordered" evidence="6">
    <location>
        <begin position="27"/>
        <end position="61"/>
    </location>
</feature>
<accession>A0A7X0RPZ3</accession>
<reference evidence="8 9" key="1">
    <citation type="submission" date="2020-08" db="EMBL/GenBank/DDBJ databases">
        <title>Cohnella phylogeny.</title>
        <authorList>
            <person name="Dunlap C."/>
        </authorList>
    </citation>
    <scope>NUCLEOTIDE SEQUENCE [LARGE SCALE GENOMIC DNA]</scope>
    <source>
        <strain evidence="8 9">DSM 28246</strain>
    </source>
</reference>
<proteinExistence type="predicted"/>
<feature type="compositionally biased region" description="Low complexity" evidence="6">
    <location>
        <begin position="32"/>
        <end position="61"/>
    </location>
</feature>
<comment type="caution">
    <text evidence="8">The sequence shown here is derived from an EMBL/GenBank/DDBJ whole genome shotgun (WGS) entry which is preliminary data.</text>
</comment>
<keyword evidence="5" id="KW-0449">Lipoprotein</keyword>
<evidence type="ECO:0000256" key="3">
    <source>
        <dbReference type="ARBA" id="ARBA00023136"/>
    </source>
</evidence>
<keyword evidence="9" id="KW-1185">Reference proteome</keyword>
<dbReference type="PANTHER" id="PTHR43649:SF33">
    <property type="entry name" value="POLYGALACTURONAN_RHAMNOGALACTURONAN-BINDING PROTEIN YTCQ"/>
    <property type="match status" value="1"/>
</dbReference>
<feature type="signal peptide" evidence="7">
    <location>
        <begin position="1"/>
        <end position="22"/>
    </location>
</feature>
<feature type="chain" id="PRO_5038822353" evidence="7">
    <location>
        <begin position="23"/>
        <end position="450"/>
    </location>
</feature>
<evidence type="ECO:0000256" key="5">
    <source>
        <dbReference type="ARBA" id="ARBA00023288"/>
    </source>
</evidence>
<name>A0A7X0RPZ3_9BACL</name>
<keyword evidence="3" id="KW-0472">Membrane</keyword>
<organism evidence="8 9">
    <name type="scientific">Cohnella nanjingensis</name>
    <dbReference type="NCBI Taxonomy" id="1387779"/>
    <lineage>
        <taxon>Bacteria</taxon>
        <taxon>Bacillati</taxon>
        <taxon>Bacillota</taxon>
        <taxon>Bacilli</taxon>
        <taxon>Bacillales</taxon>
        <taxon>Paenibacillaceae</taxon>
        <taxon>Cohnella</taxon>
    </lineage>
</organism>
<dbReference type="PANTHER" id="PTHR43649">
    <property type="entry name" value="ARABINOSE-BINDING PROTEIN-RELATED"/>
    <property type="match status" value="1"/>
</dbReference>
<evidence type="ECO:0000256" key="6">
    <source>
        <dbReference type="SAM" id="MobiDB-lite"/>
    </source>
</evidence>
<dbReference type="Pfam" id="PF01547">
    <property type="entry name" value="SBP_bac_1"/>
    <property type="match status" value="1"/>
</dbReference>
<gene>
    <name evidence="8" type="ORF">H7C19_12085</name>
</gene>
<keyword evidence="2 7" id="KW-0732">Signal</keyword>
<dbReference type="PROSITE" id="PS51257">
    <property type="entry name" value="PROKAR_LIPOPROTEIN"/>
    <property type="match status" value="1"/>
</dbReference>
<evidence type="ECO:0000313" key="8">
    <source>
        <dbReference type="EMBL" id="MBB6671420.1"/>
    </source>
</evidence>
<protein>
    <submittedName>
        <fullName evidence="8">Extracellular solute-binding protein</fullName>
    </submittedName>
</protein>
<dbReference type="InterPro" id="IPR050490">
    <property type="entry name" value="Bact_solute-bd_prot1"/>
</dbReference>
<dbReference type="EMBL" id="JACJVP010000021">
    <property type="protein sequence ID" value="MBB6671420.1"/>
    <property type="molecule type" value="Genomic_DNA"/>
</dbReference>
<dbReference type="RefSeq" id="WP_185142906.1">
    <property type="nucleotide sequence ID" value="NZ_JACJVP010000021.1"/>
</dbReference>
<evidence type="ECO:0000256" key="4">
    <source>
        <dbReference type="ARBA" id="ARBA00023139"/>
    </source>
</evidence>
<evidence type="ECO:0000256" key="7">
    <source>
        <dbReference type="SAM" id="SignalP"/>
    </source>
</evidence>